<evidence type="ECO:0000256" key="1">
    <source>
        <dbReference type="SAM" id="SignalP"/>
    </source>
</evidence>
<comment type="caution">
    <text evidence="3">The sequence shown here is derived from an EMBL/GenBank/DDBJ whole genome shotgun (WGS) entry which is preliminary data.</text>
</comment>
<protein>
    <submittedName>
        <fullName evidence="3">Lamin tail-like protein</fullName>
    </submittedName>
</protein>
<sequence>MSAKQILLLLLMSTGIMACSKDESEETPTAITVVINELMPKNSTTQADQDGEYDDWIELYNTTGTSIDLSGYFLSDSKKNITKWKFPQGTTITAKGYLIIWADGDTLQSGLHTNYKLSAEGEKMVLATPEQTIIDQMSYPAQAEELSYARVPDGTGEFVWQAPTYNATNGKK</sequence>
<name>A0A2W7N632_9BACT</name>
<evidence type="ECO:0000313" key="3">
    <source>
        <dbReference type="EMBL" id="PZX15173.1"/>
    </source>
</evidence>
<proteinExistence type="predicted"/>
<dbReference type="PROSITE" id="PS51841">
    <property type="entry name" value="LTD"/>
    <property type="match status" value="1"/>
</dbReference>
<accession>A0A2W7N632</accession>
<dbReference type="OrthoDB" id="9806464at2"/>
<feature type="signal peptide" evidence="1">
    <location>
        <begin position="1"/>
        <end position="18"/>
    </location>
</feature>
<dbReference type="Pfam" id="PF00932">
    <property type="entry name" value="LTD"/>
    <property type="match status" value="1"/>
</dbReference>
<reference evidence="3 4" key="1">
    <citation type="submission" date="2018-06" db="EMBL/GenBank/DDBJ databases">
        <title>Genomic Encyclopedia of Archaeal and Bacterial Type Strains, Phase II (KMG-II): from individual species to whole genera.</title>
        <authorList>
            <person name="Goeker M."/>
        </authorList>
    </citation>
    <scope>NUCLEOTIDE SEQUENCE [LARGE SCALE GENOMIC DNA]</scope>
    <source>
        <strain evidence="3 4">DSM 6779</strain>
    </source>
</reference>
<dbReference type="InterPro" id="IPR036415">
    <property type="entry name" value="Lamin_tail_dom_sf"/>
</dbReference>
<evidence type="ECO:0000259" key="2">
    <source>
        <dbReference type="PROSITE" id="PS51841"/>
    </source>
</evidence>
<organism evidence="3 4">
    <name type="scientific">Breznakibacter xylanolyticus</name>
    <dbReference type="NCBI Taxonomy" id="990"/>
    <lineage>
        <taxon>Bacteria</taxon>
        <taxon>Pseudomonadati</taxon>
        <taxon>Bacteroidota</taxon>
        <taxon>Bacteroidia</taxon>
        <taxon>Marinilabiliales</taxon>
        <taxon>Marinilabiliaceae</taxon>
        <taxon>Breznakibacter</taxon>
    </lineage>
</organism>
<evidence type="ECO:0000313" key="4">
    <source>
        <dbReference type="Proteomes" id="UP000249239"/>
    </source>
</evidence>
<dbReference type="EMBL" id="QKZK01000017">
    <property type="protein sequence ID" value="PZX15173.1"/>
    <property type="molecule type" value="Genomic_DNA"/>
</dbReference>
<keyword evidence="1" id="KW-0732">Signal</keyword>
<dbReference type="RefSeq" id="WP_111446118.1">
    <property type="nucleotide sequence ID" value="NZ_QKZK01000017.1"/>
</dbReference>
<keyword evidence="4" id="KW-1185">Reference proteome</keyword>
<dbReference type="SUPFAM" id="SSF74853">
    <property type="entry name" value="Lamin A/C globular tail domain"/>
    <property type="match status" value="1"/>
</dbReference>
<dbReference type="AlphaFoldDB" id="A0A2W7N632"/>
<dbReference type="PROSITE" id="PS51257">
    <property type="entry name" value="PROKAR_LIPOPROTEIN"/>
    <property type="match status" value="1"/>
</dbReference>
<feature type="chain" id="PRO_5015876602" evidence="1">
    <location>
        <begin position="19"/>
        <end position="172"/>
    </location>
</feature>
<feature type="domain" description="LTD" evidence="2">
    <location>
        <begin position="22"/>
        <end position="141"/>
    </location>
</feature>
<dbReference type="InterPro" id="IPR001322">
    <property type="entry name" value="Lamin_tail_dom"/>
</dbReference>
<gene>
    <name evidence="3" type="ORF">LX69_02261</name>
</gene>
<dbReference type="Gene3D" id="2.60.40.1260">
    <property type="entry name" value="Lamin Tail domain"/>
    <property type="match status" value="1"/>
</dbReference>
<dbReference type="Proteomes" id="UP000249239">
    <property type="component" value="Unassembled WGS sequence"/>
</dbReference>